<organism evidence="1 2">
    <name type="scientific">Mucispirillum schaedleri ASF457</name>
    <dbReference type="NCBI Taxonomy" id="1379858"/>
    <lineage>
        <taxon>Bacteria</taxon>
        <taxon>Pseudomonadati</taxon>
        <taxon>Deferribacterota</taxon>
        <taxon>Deferribacteres</taxon>
        <taxon>Deferribacterales</taxon>
        <taxon>Mucispirillaceae</taxon>
        <taxon>Mucispirillum</taxon>
    </lineage>
</organism>
<keyword evidence="2" id="KW-1185">Reference proteome</keyword>
<dbReference type="RefSeq" id="WP_023275446.1">
    <property type="nucleotide sequence ID" value="NZ_CP097562.1"/>
</dbReference>
<name>V2QCI1_9BACT</name>
<accession>V2QCI1</accession>
<reference evidence="1" key="1">
    <citation type="journal article" date="2014" name="Genome Announc.">
        <title>Draft genome sequences of the altered schaedler flora, a defined bacterial community from gnotobiotic mice.</title>
        <authorList>
            <person name="Wannemuehler M.J."/>
            <person name="Overstreet A.M."/>
            <person name="Ward D.V."/>
            <person name="Phillips G.J."/>
        </authorList>
    </citation>
    <scope>NUCLEOTIDE SEQUENCE</scope>
    <source>
        <strain evidence="1">ASF457</strain>
    </source>
</reference>
<dbReference type="Proteomes" id="UP000017429">
    <property type="component" value="Chromosome"/>
</dbReference>
<reference evidence="1" key="2">
    <citation type="submission" date="2022-05" db="EMBL/GenBank/DDBJ databases">
        <authorList>
            <person name="Proctor A.L."/>
            <person name="Phillips G.J."/>
            <person name="Wannemuehler M.J."/>
        </authorList>
    </citation>
    <scope>NUCLEOTIDE SEQUENCE</scope>
    <source>
        <strain evidence="1">ASF457</strain>
    </source>
</reference>
<dbReference type="Pfam" id="PF14264">
    <property type="entry name" value="Glucos_trans_II"/>
    <property type="match status" value="1"/>
</dbReference>
<evidence type="ECO:0000313" key="1">
    <source>
        <dbReference type="EMBL" id="USF24076.1"/>
    </source>
</evidence>
<sequence length="494" mass="57224">MYKCLEKVNTSIYNTGINIQEFFKKYRDVLIISFISGILINSIDIFTFKFGVDSAYGPYTEQFVMQRYGSLILHNLFPFLSYNIISQLTGVISLIFAALIIISRHNVSNTGKNLFIIIFISSTYFTYLQHFFFQSAYNFIGLLFAAAAFRLIENNKNIFMYLLAVFLLFIGVSSYQSNVSVFLSVMMLNVILNFINDKNIEKAFMLIIKSTLILLVSLIIYYIVYKMGTVKIRSYFTDQILWVIDNADYKEIIIKITKFIFINIWFYLYTAVTVLYAVFNFKKIKERLFFIFLSILFILAVYSLIILMGNINTERTRTPLAIFPAFIFLLLYIFKDNNILKSIAVIFALIIISVNTSSNIKLQNTAKLMYEQDKMTAAKILDIIYTKYPEIFKGEYKIAFYGSITPNKHYLKQSSGSLAYTSFFCCGRLMPHRIYGFLRLMGLPEKIKLNSIIINKDISRAPDDLKKLIESMPVYPSSNCAELYEDTVFLKLSD</sequence>
<reference evidence="1" key="3">
    <citation type="submission" date="2022-06" db="EMBL/GenBank/DDBJ databases">
        <title>Resources to Facilitate Use of the Altered Schaedler Flora (ASF) Mouse Model to Study Microbiome Function.</title>
        <authorList>
            <person name="Proctor A."/>
            <person name="Parvinroo S."/>
            <person name="Richie T."/>
            <person name="Jia X."/>
            <person name="Lee S.T.M."/>
            <person name="Karp P.D."/>
            <person name="Paley S."/>
            <person name="Kostic A.D."/>
            <person name="Pierre J.F."/>
            <person name="Wannemuehler M.J."/>
            <person name="Phillips G.J."/>
        </authorList>
    </citation>
    <scope>NUCLEOTIDE SEQUENCE</scope>
    <source>
        <strain evidence="1">ASF457</strain>
    </source>
</reference>
<gene>
    <name evidence="1" type="ORF">N508_001151</name>
</gene>
<dbReference type="EMBL" id="CP097562">
    <property type="protein sequence ID" value="USF24076.1"/>
    <property type="molecule type" value="Genomic_DNA"/>
</dbReference>
<protein>
    <submittedName>
        <fullName evidence="1">Uncharacterized protein</fullName>
    </submittedName>
</protein>
<proteinExistence type="predicted"/>
<evidence type="ECO:0000313" key="2">
    <source>
        <dbReference type="Proteomes" id="UP000017429"/>
    </source>
</evidence>
<dbReference type="AlphaFoldDB" id="V2QCI1"/>
<dbReference type="InterPro" id="IPR025686">
    <property type="entry name" value="Glucos_trans_II"/>
</dbReference>
<dbReference type="KEGG" id="msch:N508_001151"/>